<reference evidence="1" key="1">
    <citation type="submission" date="2021-06" db="EMBL/GenBank/DDBJ databases">
        <title>Comparative genomics, transcriptomics and evolutionary studies reveal genomic signatures of adaptation to plant cell wall in hemibiotrophic fungi.</title>
        <authorList>
            <consortium name="DOE Joint Genome Institute"/>
            <person name="Baroncelli R."/>
            <person name="Diaz J.F."/>
            <person name="Benocci T."/>
            <person name="Peng M."/>
            <person name="Battaglia E."/>
            <person name="Haridas S."/>
            <person name="Andreopoulos W."/>
            <person name="Labutti K."/>
            <person name="Pangilinan J."/>
            <person name="Floch G.L."/>
            <person name="Makela M.R."/>
            <person name="Henrissat B."/>
            <person name="Grigoriev I.V."/>
            <person name="Crouch J.A."/>
            <person name="De Vries R.P."/>
            <person name="Sukno S.A."/>
            <person name="Thon M.R."/>
        </authorList>
    </citation>
    <scope>NUCLEOTIDE SEQUENCE</scope>
    <source>
        <strain evidence="1">CBS 193.32</strain>
    </source>
</reference>
<name>A0AAJ0ETZ3_9PEZI</name>
<evidence type="ECO:0000313" key="2">
    <source>
        <dbReference type="Proteomes" id="UP001224890"/>
    </source>
</evidence>
<dbReference type="RefSeq" id="XP_060425788.1">
    <property type="nucleotide sequence ID" value="XM_060575683.1"/>
</dbReference>
<dbReference type="GeneID" id="85460209"/>
<proteinExistence type="predicted"/>
<protein>
    <submittedName>
        <fullName evidence="1">Uncharacterized protein</fullName>
    </submittedName>
</protein>
<organism evidence="1 2">
    <name type="scientific">Colletotrichum godetiae</name>
    <dbReference type="NCBI Taxonomy" id="1209918"/>
    <lineage>
        <taxon>Eukaryota</taxon>
        <taxon>Fungi</taxon>
        <taxon>Dikarya</taxon>
        <taxon>Ascomycota</taxon>
        <taxon>Pezizomycotina</taxon>
        <taxon>Sordariomycetes</taxon>
        <taxon>Hypocreomycetidae</taxon>
        <taxon>Glomerellales</taxon>
        <taxon>Glomerellaceae</taxon>
        <taxon>Colletotrichum</taxon>
        <taxon>Colletotrichum acutatum species complex</taxon>
    </lineage>
</organism>
<accession>A0AAJ0ETZ3</accession>
<sequence length="53" mass="5527">QTMNTWREKSGGGFWIPNAGGGAALLFDQIAPLTSCPIISAYSNLEGLAAKCV</sequence>
<keyword evidence="2" id="KW-1185">Reference proteome</keyword>
<evidence type="ECO:0000313" key="1">
    <source>
        <dbReference type="EMBL" id="KAK1671785.1"/>
    </source>
</evidence>
<feature type="non-terminal residue" evidence="1">
    <location>
        <position position="1"/>
    </location>
</feature>
<dbReference type="EMBL" id="JAHMHR010000043">
    <property type="protein sequence ID" value="KAK1671785.1"/>
    <property type="molecule type" value="Genomic_DNA"/>
</dbReference>
<dbReference type="Proteomes" id="UP001224890">
    <property type="component" value="Unassembled WGS sequence"/>
</dbReference>
<gene>
    <name evidence="1" type="ORF">BDP55DRAFT_674826</name>
</gene>
<comment type="caution">
    <text evidence="1">The sequence shown here is derived from an EMBL/GenBank/DDBJ whole genome shotgun (WGS) entry which is preliminary data.</text>
</comment>
<dbReference type="AlphaFoldDB" id="A0AAJ0ETZ3"/>